<dbReference type="Proteomes" id="UP000189580">
    <property type="component" value="Chromosome a"/>
</dbReference>
<evidence type="ECO:0000256" key="3">
    <source>
        <dbReference type="ARBA" id="ARBA00023002"/>
    </source>
</evidence>
<reference evidence="4 5" key="1">
    <citation type="submission" date="2016-02" db="EMBL/GenBank/DDBJ databases">
        <title>Complete genome sequence and transcriptome regulation of the pentose utilising yeast Sugiyamaella lignohabitans.</title>
        <authorList>
            <person name="Bellasio M."/>
            <person name="Peymann A."/>
            <person name="Valli M."/>
            <person name="Sipitzky M."/>
            <person name="Graf A."/>
            <person name="Sauer M."/>
            <person name="Marx H."/>
            <person name="Mattanovich D."/>
        </authorList>
    </citation>
    <scope>NUCLEOTIDE SEQUENCE [LARGE SCALE GENOMIC DNA]</scope>
    <source>
        <strain evidence="4 5">CBS 10342</strain>
    </source>
</reference>
<dbReference type="KEGG" id="slb:AWJ20_1610"/>
<proteinExistence type="inferred from homology"/>
<sequence>MAFADFLQGARNFCAGKPTYTEDEYPDLTGRVYIVTGGCTGIGYYVSKFLLLKNAKVWIAARSQAKIDSGIAQLKKEVPNADVDFIVVDFGDLASIKPGVQKFLDSPDQLNGVVHNAGVMTPPAGSLSKQGYEQQLGVNNIGPFLLQKFLDDKLIATAKTAPANSVRILWVSSSAAGGMAPKNGGINWKDINFKKGGAAWTIYGQSKAINIYEAILWAKKHLDSGVVSLTCDPGNIRSELQRHMTGFQGFIVDKILYPTPYGAYTELFGVLHPSFTTEDSGTFIIPFGHRGRVREDIKVAANGENGEKLWNWLDEQVKPYA</sequence>
<dbReference type="PANTHER" id="PTHR24320:SF236">
    <property type="entry name" value="SHORT-CHAIN DEHYDROGENASE-RELATED"/>
    <property type="match status" value="1"/>
</dbReference>
<evidence type="ECO:0000256" key="1">
    <source>
        <dbReference type="ARBA" id="ARBA00006484"/>
    </source>
</evidence>
<organism evidence="4 5">
    <name type="scientific">Sugiyamaella lignohabitans</name>
    <dbReference type="NCBI Taxonomy" id="796027"/>
    <lineage>
        <taxon>Eukaryota</taxon>
        <taxon>Fungi</taxon>
        <taxon>Dikarya</taxon>
        <taxon>Ascomycota</taxon>
        <taxon>Saccharomycotina</taxon>
        <taxon>Dipodascomycetes</taxon>
        <taxon>Dipodascales</taxon>
        <taxon>Trichomonascaceae</taxon>
        <taxon>Sugiyamaella</taxon>
    </lineage>
</organism>
<dbReference type="AlphaFoldDB" id="A0A167DV01"/>
<dbReference type="GeneID" id="30033432"/>
<evidence type="ECO:0000256" key="2">
    <source>
        <dbReference type="ARBA" id="ARBA00022857"/>
    </source>
</evidence>
<dbReference type="GO" id="GO:0016491">
    <property type="term" value="F:oxidoreductase activity"/>
    <property type="evidence" value="ECO:0007669"/>
    <property type="project" value="UniProtKB-KW"/>
</dbReference>
<comment type="similarity">
    <text evidence="1">Belongs to the short-chain dehydrogenases/reductases (SDR) family.</text>
</comment>
<dbReference type="InterPro" id="IPR002347">
    <property type="entry name" value="SDR_fam"/>
</dbReference>
<dbReference type="OrthoDB" id="191139at2759"/>
<gene>
    <name evidence="4" type="primary">ENV9</name>
    <name evidence="4" type="ORF">AWJ20_1610</name>
</gene>
<dbReference type="PRINTS" id="PR00081">
    <property type="entry name" value="GDHRDH"/>
</dbReference>
<keyword evidence="2" id="KW-0521">NADP</keyword>
<dbReference type="EMBL" id="CP014501">
    <property type="protein sequence ID" value="ANB13324.1"/>
    <property type="molecule type" value="Genomic_DNA"/>
</dbReference>
<evidence type="ECO:0000313" key="4">
    <source>
        <dbReference type="EMBL" id="ANB13324.1"/>
    </source>
</evidence>
<dbReference type="Gene3D" id="3.40.50.720">
    <property type="entry name" value="NAD(P)-binding Rossmann-like Domain"/>
    <property type="match status" value="1"/>
</dbReference>
<dbReference type="PANTHER" id="PTHR24320">
    <property type="entry name" value="RETINOL DEHYDROGENASE"/>
    <property type="match status" value="1"/>
</dbReference>
<dbReference type="Pfam" id="PF00106">
    <property type="entry name" value="adh_short"/>
    <property type="match status" value="1"/>
</dbReference>
<name>A0A167DV01_9ASCO</name>
<dbReference type="SUPFAM" id="SSF51735">
    <property type="entry name" value="NAD(P)-binding Rossmann-fold domains"/>
    <property type="match status" value="1"/>
</dbReference>
<keyword evidence="3" id="KW-0560">Oxidoreductase</keyword>
<evidence type="ECO:0000313" key="5">
    <source>
        <dbReference type="Proteomes" id="UP000189580"/>
    </source>
</evidence>
<accession>A0A167DV01</accession>
<keyword evidence="5" id="KW-1185">Reference proteome</keyword>
<dbReference type="RefSeq" id="XP_018735801.1">
    <property type="nucleotide sequence ID" value="XM_018878505.1"/>
</dbReference>
<dbReference type="InterPro" id="IPR036291">
    <property type="entry name" value="NAD(P)-bd_dom_sf"/>
</dbReference>
<protein>
    <submittedName>
        <fullName evidence="4">Env9p</fullName>
    </submittedName>
</protein>